<dbReference type="OrthoDB" id="2123594at2759"/>
<dbReference type="AlphaFoldDB" id="A0A226F4T1"/>
<feature type="region of interest" description="Disordered" evidence="1">
    <location>
        <begin position="448"/>
        <end position="493"/>
    </location>
</feature>
<evidence type="ECO:0000313" key="3">
    <source>
        <dbReference type="Proteomes" id="UP000198287"/>
    </source>
</evidence>
<dbReference type="STRING" id="158441.A0A226F4T1"/>
<gene>
    <name evidence="2" type="ORF">Fcan01_03072</name>
</gene>
<evidence type="ECO:0000256" key="1">
    <source>
        <dbReference type="SAM" id="MobiDB-lite"/>
    </source>
</evidence>
<feature type="compositionally biased region" description="Pro residues" evidence="1">
    <location>
        <begin position="318"/>
        <end position="328"/>
    </location>
</feature>
<dbReference type="Proteomes" id="UP000198287">
    <property type="component" value="Unassembled WGS sequence"/>
</dbReference>
<feature type="compositionally biased region" description="Basic and acidic residues" evidence="1">
    <location>
        <begin position="63"/>
        <end position="79"/>
    </location>
</feature>
<accession>A0A226F4T1</accession>
<protein>
    <submittedName>
        <fullName evidence="2">Enkurin</fullName>
    </submittedName>
</protein>
<reference evidence="2 3" key="1">
    <citation type="submission" date="2015-12" db="EMBL/GenBank/DDBJ databases">
        <title>The genome of Folsomia candida.</title>
        <authorList>
            <person name="Faddeeva A."/>
            <person name="Derks M.F."/>
            <person name="Anvar Y."/>
            <person name="Smit S."/>
            <person name="Van Straalen N."/>
            <person name="Roelofs D."/>
        </authorList>
    </citation>
    <scope>NUCLEOTIDE SEQUENCE [LARGE SCALE GENOMIC DNA]</scope>
    <source>
        <strain evidence="2 3">VU population</strain>
        <tissue evidence="2">Whole body</tissue>
    </source>
</reference>
<feature type="region of interest" description="Disordered" evidence="1">
    <location>
        <begin position="1"/>
        <end position="97"/>
    </location>
</feature>
<feature type="region of interest" description="Disordered" evidence="1">
    <location>
        <begin position="207"/>
        <end position="251"/>
    </location>
</feature>
<feature type="region of interest" description="Disordered" evidence="1">
    <location>
        <begin position="144"/>
        <end position="185"/>
    </location>
</feature>
<feature type="compositionally biased region" description="Basic and acidic residues" evidence="1">
    <location>
        <begin position="87"/>
        <end position="97"/>
    </location>
</feature>
<name>A0A226F4T1_FOLCA</name>
<feature type="compositionally biased region" description="Basic and acidic residues" evidence="1">
    <location>
        <begin position="632"/>
        <end position="645"/>
    </location>
</feature>
<dbReference type="EMBL" id="LNIX01000001">
    <property type="protein sequence ID" value="OXA64424.1"/>
    <property type="molecule type" value="Genomic_DNA"/>
</dbReference>
<sequence>MHGSRKVDVGNKTKTQTVSNVKGKPKNDTNKGQNLGPVAGDQEPENDPAPSKKEQDADSNENGVKKHADITDPELELKRWKNPKKYGKPDFAKKERPGESKQFFFPRYFHHGAEWQIAANETASHWLTTEKSYKSKWIDTHQIKQRQADRGNLQSRWREKRKDDVDHRFGVSKHGVPVKLGGKGQPGEAMLARLEVWRDPTGEVKEYHEELTSDKVHTGQDFPSDVEKSLSKRKSVHSLDHGDPYYFGDPYVEDPSRFYSERRKKKLPKNLESPPGTEVEFDSPPPSPKPKGVTPTIPSPQPPTPAAPQRKIEHRKPAPVPKKAPLPSFPVIIQEPKRPVTRPSTRPPLDLDKYDYVYFNARRACTLPPRRPTPIYVDDTIGTRHKYCPSGLACIYVNKLDYGKIPQYLKERNKELGRPPEPDFRRFYTPHVCKSNFGQRCQLCGQPAATGDQNQSLSLDKSGPGDSFAKRKLKKVKGNRATTGRGYNDPRNCSPSECQVKDLIELVRKSSVPLSEGGLSGQIFPPEMVPAPPSDFMDSVDDMGVVSRRAPHSATKHVQAWNNNRASGEKTKRPRTYDVHTFKPTPTSDDHPSDVRKSVAVPPRTFKLKKNQHKLRFGQSRVSRVVVPLNDEVRGGAGPKKETKRALRRGTPHVASHFQHHREEGHGSPKSPPSLETLHRGEHVTSSAETTK</sequence>
<feature type="compositionally biased region" description="Basic and acidic residues" evidence="1">
    <location>
        <begin position="207"/>
        <end position="218"/>
    </location>
</feature>
<organism evidence="2 3">
    <name type="scientific">Folsomia candida</name>
    <name type="common">Springtail</name>
    <dbReference type="NCBI Taxonomy" id="158441"/>
    <lineage>
        <taxon>Eukaryota</taxon>
        <taxon>Metazoa</taxon>
        <taxon>Ecdysozoa</taxon>
        <taxon>Arthropoda</taxon>
        <taxon>Hexapoda</taxon>
        <taxon>Collembola</taxon>
        <taxon>Entomobryomorpha</taxon>
        <taxon>Isotomoidea</taxon>
        <taxon>Isotomidae</taxon>
        <taxon>Proisotominae</taxon>
        <taxon>Folsomia</taxon>
    </lineage>
</organism>
<comment type="caution">
    <text evidence="2">The sequence shown here is derived from an EMBL/GenBank/DDBJ whole genome shotgun (WGS) entry which is preliminary data.</text>
</comment>
<feature type="region of interest" description="Disordered" evidence="1">
    <location>
        <begin position="267"/>
        <end position="328"/>
    </location>
</feature>
<feature type="compositionally biased region" description="Basic and acidic residues" evidence="1">
    <location>
        <begin position="156"/>
        <end position="169"/>
    </location>
</feature>
<feature type="compositionally biased region" description="Basic and acidic residues" evidence="1">
    <location>
        <begin position="1"/>
        <end position="11"/>
    </location>
</feature>
<keyword evidence="3" id="KW-1185">Reference proteome</keyword>
<feature type="compositionally biased region" description="Pro residues" evidence="1">
    <location>
        <begin position="297"/>
        <end position="306"/>
    </location>
</feature>
<proteinExistence type="predicted"/>
<feature type="region of interest" description="Disordered" evidence="1">
    <location>
        <begin position="632"/>
        <end position="692"/>
    </location>
</feature>
<evidence type="ECO:0000313" key="2">
    <source>
        <dbReference type="EMBL" id="OXA64424.1"/>
    </source>
</evidence>